<name>A0A1A3MXJ5_MYCAS</name>
<proteinExistence type="inferred from homology"/>
<dbReference type="EMBL" id="LZLR01000246">
    <property type="protein sequence ID" value="OBK13800.1"/>
    <property type="molecule type" value="Genomic_DNA"/>
</dbReference>
<gene>
    <name evidence="5" type="ORF">A5635_11590</name>
</gene>
<dbReference type="RefSeq" id="WP_065038608.1">
    <property type="nucleotide sequence ID" value="NZ_LZLR01000246.1"/>
</dbReference>
<dbReference type="OrthoDB" id="4417174at2"/>
<dbReference type="PANTHER" id="PTHR33711:SF9">
    <property type="entry name" value="PROTOCATECHUATE 3,4-DIOXYGENASE ALPHA CHAIN"/>
    <property type="match status" value="1"/>
</dbReference>
<feature type="domain" description="Intradiol ring-cleavage dioxygenases" evidence="4">
    <location>
        <begin position="34"/>
        <end position="177"/>
    </location>
</feature>
<organism evidence="5 6">
    <name type="scientific">Mycobacterium asiaticum</name>
    <dbReference type="NCBI Taxonomy" id="1790"/>
    <lineage>
        <taxon>Bacteria</taxon>
        <taxon>Bacillati</taxon>
        <taxon>Actinomycetota</taxon>
        <taxon>Actinomycetes</taxon>
        <taxon>Mycobacteriales</taxon>
        <taxon>Mycobacteriaceae</taxon>
        <taxon>Mycobacterium</taxon>
    </lineage>
</organism>
<dbReference type="SUPFAM" id="SSF49482">
    <property type="entry name" value="Aromatic compound dioxygenase"/>
    <property type="match status" value="1"/>
</dbReference>
<accession>A0A1A3MXJ5</accession>
<comment type="caution">
    <text evidence="5">The sequence shown here is derived from an EMBL/GenBank/DDBJ whole genome shotgun (WGS) entry which is preliminary data.</text>
</comment>
<dbReference type="InterPro" id="IPR050770">
    <property type="entry name" value="Intradiol_RC_Dioxygenase"/>
</dbReference>
<reference evidence="5 6" key="1">
    <citation type="submission" date="2016-06" db="EMBL/GenBank/DDBJ databases">
        <authorList>
            <person name="Kjaerup R.B."/>
            <person name="Dalgaard T.S."/>
            <person name="Juul-Madsen H.R."/>
        </authorList>
    </citation>
    <scope>NUCLEOTIDE SEQUENCE [LARGE SCALE GENOMIC DNA]</scope>
    <source>
        <strain evidence="5 6">1245335.1</strain>
    </source>
</reference>
<evidence type="ECO:0000256" key="3">
    <source>
        <dbReference type="ARBA" id="ARBA00023002"/>
    </source>
</evidence>
<evidence type="ECO:0000256" key="1">
    <source>
        <dbReference type="ARBA" id="ARBA00007825"/>
    </source>
</evidence>
<keyword evidence="2 5" id="KW-0223">Dioxygenase</keyword>
<dbReference type="NCBIfam" id="TIGR02423">
    <property type="entry name" value="protocat_alph"/>
    <property type="match status" value="1"/>
</dbReference>
<dbReference type="AlphaFoldDB" id="A0A1A3MXJ5"/>
<dbReference type="GO" id="GO:0018578">
    <property type="term" value="F:protocatechuate 3,4-dioxygenase activity"/>
    <property type="evidence" value="ECO:0007669"/>
    <property type="project" value="InterPro"/>
</dbReference>
<dbReference type="InterPro" id="IPR012786">
    <property type="entry name" value="Protocat_dOase_a"/>
</dbReference>
<dbReference type="GO" id="GO:0008199">
    <property type="term" value="F:ferric iron binding"/>
    <property type="evidence" value="ECO:0007669"/>
    <property type="project" value="InterPro"/>
</dbReference>
<evidence type="ECO:0000313" key="6">
    <source>
        <dbReference type="Proteomes" id="UP000093819"/>
    </source>
</evidence>
<dbReference type="InterPro" id="IPR015889">
    <property type="entry name" value="Intradiol_dOase_core"/>
</dbReference>
<sequence>MPSSELICTPAQTVGPFFGLGLPFAGDSALVGADVPGAVELHGAVYDGAGVTVPDALVEIWQPDTAGRLSRAPGSLRRDGRPFTGWGRAATDTDGHYRFITVPPGPVNPGRPPYFAVSVFARGLLQGLFTRAYLPGGDIAADPLLSTLDRGRRDTLLCIAENNSPRTGYRFDIYLQGPNETVFLAYRERRR</sequence>
<dbReference type="InterPro" id="IPR000627">
    <property type="entry name" value="Intradiol_dOase_C"/>
</dbReference>
<evidence type="ECO:0000313" key="5">
    <source>
        <dbReference type="EMBL" id="OBK13800.1"/>
    </source>
</evidence>
<dbReference type="Pfam" id="PF00775">
    <property type="entry name" value="Dioxygenase_C"/>
    <property type="match status" value="1"/>
</dbReference>
<dbReference type="Gene3D" id="2.60.130.10">
    <property type="entry name" value="Aromatic compound dioxygenase"/>
    <property type="match status" value="1"/>
</dbReference>
<evidence type="ECO:0000256" key="2">
    <source>
        <dbReference type="ARBA" id="ARBA00022964"/>
    </source>
</evidence>
<evidence type="ECO:0000259" key="4">
    <source>
        <dbReference type="Pfam" id="PF00775"/>
    </source>
</evidence>
<dbReference type="PANTHER" id="PTHR33711">
    <property type="entry name" value="DIOXYGENASE, PUTATIVE (AFU_ORTHOLOGUE AFUA_2G02910)-RELATED"/>
    <property type="match status" value="1"/>
</dbReference>
<dbReference type="Proteomes" id="UP000093819">
    <property type="component" value="Unassembled WGS sequence"/>
</dbReference>
<comment type="similarity">
    <text evidence="1">Belongs to the intradiol ring-cleavage dioxygenase family.</text>
</comment>
<protein>
    <submittedName>
        <fullName evidence="5">Protocatechuate 3,4-dioxygenase subunit alpha</fullName>
    </submittedName>
</protein>
<keyword evidence="3" id="KW-0560">Oxidoreductase</keyword>